<protein>
    <recommendedName>
        <fullName evidence="6">SEA domain-containing protein</fullName>
    </recommendedName>
</protein>
<evidence type="ECO:0000256" key="2">
    <source>
        <dbReference type="SAM" id="Phobius"/>
    </source>
</evidence>
<name>T1JBR1_STRMM</name>
<dbReference type="AlphaFoldDB" id="T1JBR1"/>
<keyword evidence="2" id="KW-0472">Membrane</keyword>
<evidence type="ECO:0008006" key="6">
    <source>
        <dbReference type="Google" id="ProtNLM"/>
    </source>
</evidence>
<organism evidence="4 5">
    <name type="scientific">Strigamia maritima</name>
    <name type="common">European centipede</name>
    <name type="synonym">Geophilus maritimus</name>
    <dbReference type="NCBI Taxonomy" id="126957"/>
    <lineage>
        <taxon>Eukaryota</taxon>
        <taxon>Metazoa</taxon>
        <taxon>Ecdysozoa</taxon>
        <taxon>Arthropoda</taxon>
        <taxon>Myriapoda</taxon>
        <taxon>Chilopoda</taxon>
        <taxon>Pleurostigmophora</taxon>
        <taxon>Geophilomorpha</taxon>
        <taxon>Linotaeniidae</taxon>
        <taxon>Strigamia</taxon>
    </lineage>
</organism>
<feature type="region of interest" description="Disordered" evidence="1">
    <location>
        <begin position="519"/>
        <end position="548"/>
    </location>
</feature>
<feature type="transmembrane region" description="Helical" evidence="2">
    <location>
        <begin position="421"/>
        <end position="444"/>
    </location>
</feature>
<feature type="compositionally biased region" description="Polar residues" evidence="1">
    <location>
        <begin position="231"/>
        <end position="254"/>
    </location>
</feature>
<reference evidence="5" key="1">
    <citation type="submission" date="2011-05" db="EMBL/GenBank/DDBJ databases">
        <authorList>
            <person name="Richards S.R."/>
            <person name="Qu J."/>
            <person name="Jiang H."/>
            <person name="Jhangiani S.N."/>
            <person name="Agravi P."/>
            <person name="Goodspeed R."/>
            <person name="Gross S."/>
            <person name="Mandapat C."/>
            <person name="Jackson L."/>
            <person name="Mathew T."/>
            <person name="Pu L."/>
            <person name="Thornton R."/>
            <person name="Saada N."/>
            <person name="Wilczek-Boney K.B."/>
            <person name="Lee S."/>
            <person name="Kovar C."/>
            <person name="Wu Y."/>
            <person name="Scherer S.E."/>
            <person name="Worley K.C."/>
            <person name="Muzny D.M."/>
            <person name="Gibbs R."/>
        </authorList>
    </citation>
    <scope>NUCLEOTIDE SEQUENCE</scope>
    <source>
        <strain evidence="5">Brora</strain>
    </source>
</reference>
<dbReference type="EMBL" id="JH432018">
    <property type="status" value="NOT_ANNOTATED_CDS"/>
    <property type="molecule type" value="Genomic_DNA"/>
</dbReference>
<dbReference type="HOGENOM" id="CLU_466419_0_0_1"/>
<evidence type="ECO:0000313" key="5">
    <source>
        <dbReference type="Proteomes" id="UP000014500"/>
    </source>
</evidence>
<feature type="chain" id="PRO_5004590472" description="SEA domain-containing protein" evidence="3">
    <location>
        <begin position="26"/>
        <end position="585"/>
    </location>
</feature>
<keyword evidence="3" id="KW-0732">Signal</keyword>
<keyword evidence="2" id="KW-1133">Transmembrane helix</keyword>
<accession>T1JBR1</accession>
<evidence type="ECO:0000313" key="4">
    <source>
        <dbReference type="EnsemblMetazoa" id="SMAR011214-PA"/>
    </source>
</evidence>
<dbReference type="EnsemblMetazoa" id="SMAR011214-RA">
    <property type="protein sequence ID" value="SMAR011214-PA"/>
    <property type="gene ID" value="SMAR011214"/>
</dbReference>
<dbReference type="Proteomes" id="UP000014500">
    <property type="component" value="Unassembled WGS sequence"/>
</dbReference>
<feature type="compositionally biased region" description="Polar residues" evidence="1">
    <location>
        <begin position="537"/>
        <end position="546"/>
    </location>
</feature>
<feature type="region of interest" description="Disordered" evidence="1">
    <location>
        <begin position="80"/>
        <end position="133"/>
    </location>
</feature>
<reference evidence="4" key="2">
    <citation type="submission" date="2015-02" db="UniProtKB">
        <authorList>
            <consortium name="EnsemblMetazoa"/>
        </authorList>
    </citation>
    <scope>IDENTIFICATION</scope>
</reference>
<feature type="region of interest" description="Disordered" evidence="1">
    <location>
        <begin position="231"/>
        <end position="273"/>
    </location>
</feature>
<proteinExistence type="predicted"/>
<dbReference type="OMA" id="IQEEPHI"/>
<evidence type="ECO:0000256" key="3">
    <source>
        <dbReference type="SAM" id="SignalP"/>
    </source>
</evidence>
<keyword evidence="2" id="KW-0812">Transmembrane</keyword>
<keyword evidence="5" id="KW-1185">Reference proteome</keyword>
<feature type="signal peptide" evidence="3">
    <location>
        <begin position="1"/>
        <end position="25"/>
    </location>
</feature>
<sequence>MKFRTNSPIIFCISLFIYFNFQITAQDVPGSTTNVETLINSTLENVPIDDPSTISEQIESQSISTAISGTSMSTYVHSTNESESQFSTTLTTAKQPATNLPTLPPESTSINTSGTDSFSMWSHSPSTSIPEQTTSQITNQEFEVTTNETNSTQTDPSLLVTEIASTTLMMPTTDVENVSIFDSTPMEENATSTSIIHQMDEKTSTEFSHTSSQSLGSTESVTMSENNTEIEFNNDTSLVPESVSFKGTSPSTRNSTERFSDVDATPLQETASMSLSSSLSSVTYSSSLEPDTTTSKPQVVTKKWFMLQFMGNCTEMEHKFEDFKKQIHEKILSKAGIGDHQVTLNAINCTNSFLLNVSVSPESEAQLSQFFTNLESSTNSTNKFRISDETYLLNVVNSVGDNAYHQPPEVTLSSKHTDIEFVIYVGLGSACVFLLSLAVILVACKYCRSKPYKSFDLNDISHLSLGLEDFTLTRIPRPKSTSIYNEFGNKNQYSPIDQQGGGGNGMVHSYDTSVVPLEDAPNFKSENENETEPQIVGKSTQTSPTNHEYEEIDVKAVKSTENLHSLPKPAVAKHWGVDNASFSTP</sequence>
<evidence type="ECO:0000256" key="1">
    <source>
        <dbReference type="SAM" id="MobiDB-lite"/>
    </source>
</evidence>